<accession>A0ABN6F2M6</accession>
<keyword evidence="2" id="KW-0560">Oxidoreductase</keyword>
<evidence type="ECO:0000256" key="3">
    <source>
        <dbReference type="ARBA" id="ARBA00023004"/>
    </source>
</evidence>
<dbReference type="SUPFAM" id="SSF54862">
    <property type="entry name" value="4Fe-4S ferredoxins"/>
    <property type="match status" value="1"/>
</dbReference>
<keyword evidence="4" id="KW-0411">Iron-sulfur</keyword>
<dbReference type="Proteomes" id="UP001320148">
    <property type="component" value="Chromosome"/>
</dbReference>
<dbReference type="InterPro" id="IPR002869">
    <property type="entry name" value="Pyrv_flavodox_OxRed_cen"/>
</dbReference>
<dbReference type="InterPro" id="IPR011898">
    <property type="entry name" value="PorD_KorD"/>
</dbReference>
<dbReference type="Gene3D" id="3.40.920.10">
    <property type="entry name" value="Pyruvate-ferredoxin oxidoreductase, PFOR, domain III"/>
    <property type="match status" value="1"/>
</dbReference>
<keyword evidence="1" id="KW-0479">Metal-binding</keyword>
<evidence type="ECO:0000256" key="4">
    <source>
        <dbReference type="ARBA" id="ARBA00023014"/>
    </source>
</evidence>
<dbReference type="NCBIfam" id="TIGR02179">
    <property type="entry name" value="PorD_KorD"/>
    <property type="match status" value="1"/>
</dbReference>
<dbReference type="NCBIfam" id="TIGR02175">
    <property type="entry name" value="PorC_KorC"/>
    <property type="match status" value="1"/>
</dbReference>
<dbReference type="Pfam" id="PF01558">
    <property type="entry name" value="POR"/>
    <property type="match status" value="1"/>
</dbReference>
<evidence type="ECO:0000256" key="1">
    <source>
        <dbReference type="ARBA" id="ARBA00022723"/>
    </source>
</evidence>
<sequence length="301" mass="32535">MYRIRFHGRGGQGMKTASRILGTAFFLEGYEVQDAPRYGAERRGAPMFAYVRVSRDTIYERGVVHVPDLVVAADASLPAMPAAGVLSGGTAETILLVESLNNRNDDEAVSAFSGVRLSIDIGSVEDEGCSKAYLSSLWAGAAARLCGVISEASLRQAVTDELGHLGEDAVAKNLESALAGWLRMTDHAGVVKEGDPHPPIHSDPPQWVDCASDPVLMSAPAIRSPETSRHVKTGLWRTVRPVIDYSKCRKCWWNCSCFCPDSAITVNAEGFPVIDYAYCKGCLVCARECPRKAMEVVPEGE</sequence>
<protein>
    <recommendedName>
        <fullName evidence="5">4Fe-4S ferredoxin-type domain-containing protein</fullName>
    </recommendedName>
</protein>
<gene>
    <name evidence="6" type="ORF">DSLASN_19160</name>
</gene>
<proteinExistence type="predicted"/>
<dbReference type="InterPro" id="IPR017896">
    <property type="entry name" value="4Fe4S_Fe-S-bd"/>
</dbReference>
<dbReference type="InterPro" id="IPR051626">
    <property type="entry name" value="Oxidoreductase_gamma_subunit"/>
</dbReference>
<dbReference type="PROSITE" id="PS00198">
    <property type="entry name" value="4FE4S_FER_1"/>
    <property type="match status" value="1"/>
</dbReference>
<reference evidence="6 7" key="1">
    <citation type="submission" date="2021-02" db="EMBL/GenBank/DDBJ databases">
        <title>Complete genome of Desulfoluna sp. strain ASN36.</title>
        <authorList>
            <person name="Takahashi A."/>
            <person name="Kojima H."/>
            <person name="Fukui M."/>
        </authorList>
    </citation>
    <scope>NUCLEOTIDE SEQUENCE [LARGE SCALE GENOMIC DNA]</scope>
    <source>
        <strain evidence="6 7">ASN36</strain>
    </source>
</reference>
<feature type="domain" description="4Fe-4S ferredoxin-type" evidence="5">
    <location>
        <begin position="239"/>
        <end position="269"/>
    </location>
</feature>
<evidence type="ECO:0000313" key="7">
    <source>
        <dbReference type="Proteomes" id="UP001320148"/>
    </source>
</evidence>
<dbReference type="EMBL" id="AP024488">
    <property type="protein sequence ID" value="BCS96284.1"/>
    <property type="molecule type" value="Genomic_DNA"/>
</dbReference>
<dbReference type="PROSITE" id="PS51379">
    <property type="entry name" value="4FE4S_FER_2"/>
    <property type="match status" value="2"/>
</dbReference>
<organism evidence="6 7">
    <name type="scientific">Desulfoluna limicola</name>
    <dbReference type="NCBI Taxonomy" id="2810562"/>
    <lineage>
        <taxon>Bacteria</taxon>
        <taxon>Pseudomonadati</taxon>
        <taxon>Thermodesulfobacteriota</taxon>
        <taxon>Desulfobacteria</taxon>
        <taxon>Desulfobacterales</taxon>
        <taxon>Desulfolunaceae</taxon>
        <taxon>Desulfoluna</taxon>
    </lineage>
</organism>
<dbReference type="InterPro" id="IPR019752">
    <property type="entry name" value="Pyrv/ketoisovalerate_OxRed_cat"/>
</dbReference>
<dbReference type="InterPro" id="IPR017900">
    <property type="entry name" value="4Fe4S_Fe_S_CS"/>
</dbReference>
<evidence type="ECO:0000313" key="6">
    <source>
        <dbReference type="EMBL" id="BCS96284.1"/>
    </source>
</evidence>
<dbReference type="SUPFAM" id="SSF53323">
    <property type="entry name" value="Pyruvate-ferredoxin oxidoreductase, PFOR, domain III"/>
    <property type="match status" value="1"/>
</dbReference>
<dbReference type="Gene3D" id="3.30.70.20">
    <property type="match status" value="1"/>
</dbReference>
<dbReference type="RefSeq" id="WP_236892613.1">
    <property type="nucleotide sequence ID" value="NZ_AP024488.1"/>
</dbReference>
<feature type="domain" description="4Fe-4S ferredoxin-type" evidence="5">
    <location>
        <begin position="270"/>
        <end position="299"/>
    </location>
</feature>
<dbReference type="InterPro" id="IPR011894">
    <property type="entry name" value="PorC_KorC"/>
</dbReference>
<keyword evidence="3" id="KW-0408">Iron</keyword>
<evidence type="ECO:0000259" key="5">
    <source>
        <dbReference type="PROSITE" id="PS51379"/>
    </source>
</evidence>
<evidence type="ECO:0000256" key="2">
    <source>
        <dbReference type="ARBA" id="ARBA00023002"/>
    </source>
</evidence>
<keyword evidence="7" id="KW-1185">Reference proteome</keyword>
<dbReference type="PANTHER" id="PTHR43366:SF1">
    <property type="entry name" value="PYRUVATE SYNTHASE SUBUNIT PORC"/>
    <property type="match status" value="1"/>
</dbReference>
<dbReference type="PANTHER" id="PTHR43366">
    <property type="entry name" value="PYRUVATE SYNTHASE SUBUNIT PORC"/>
    <property type="match status" value="1"/>
</dbReference>
<name>A0ABN6F2M6_9BACT</name>